<reference evidence="2 3" key="2">
    <citation type="journal article" date="2013" name="Plant Cell Physiol.">
        <title>Rice Annotation Project Database (RAP-DB): an integrative and interactive database for rice genomics.</title>
        <authorList>
            <person name="Sakai H."/>
            <person name="Lee S.S."/>
            <person name="Tanaka T."/>
            <person name="Numa H."/>
            <person name="Kim J."/>
            <person name="Kawahara Y."/>
            <person name="Wakimoto H."/>
            <person name="Yang C.C."/>
            <person name="Iwamoto M."/>
            <person name="Abe T."/>
            <person name="Yamada Y."/>
            <person name="Muto A."/>
            <person name="Inokuchi H."/>
            <person name="Ikemura T."/>
            <person name="Matsumoto T."/>
            <person name="Sasaki T."/>
            <person name="Itoh T."/>
        </authorList>
    </citation>
    <scope>NUCLEOTIDE SEQUENCE [LARGE SCALE GENOMIC DNA]</scope>
    <source>
        <strain evidence="3">cv. Nipponbare</strain>
    </source>
</reference>
<feature type="region of interest" description="Disordered" evidence="1">
    <location>
        <begin position="317"/>
        <end position="736"/>
    </location>
</feature>
<evidence type="ECO:0000313" key="3">
    <source>
        <dbReference type="Proteomes" id="UP000059680"/>
    </source>
</evidence>
<dbReference type="EMBL" id="AP014962">
    <property type="protein sequence ID" value="BAS96576.1"/>
    <property type="molecule type" value="Genomic_DNA"/>
</dbReference>
<dbReference type="Proteomes" id="UP000059680">
    <property type="component" value="Chromosome 6"/>
</dbReference>
<feature type="compositionally biased region" description="Basic residues" evidence="1">
    <location>
        <begin position="97"/>
        <end position="125"/>
    </location>
</feature>
<feature type="compositionally biased region" description="Basic and acidic residues" evidence="1">
    <location>
        <begin position="362"/>
        <end position="387"/>
    </location>
</feature>
<protein>
    <submittedName>
        <fullName evidence="2">Os06g0191900 protein</fullName>
    </submittedName>
</protein>
<feature type="compositionally biased region" description="Basic and acidic residues" evidence="1">
    <location>
        <begin position="396"/>
        <end position="411"/>
    </location>
</feature>
<dbReference type="Gramene" id="Os06t0191900-00">
    <property type="protein sequence ID" value="Os06t0191900-00"/>
    <property type="gene ID" value="Os06g0191900"/>
</dbReference>
<feature type="region of interest" description="Disordered" evidence="1">
    <location>
        <begin position="256"/>
        <end position="275"/>
    </location>
</feature>
<reference evidence="2 3" key="3">
    <citation type="journal article" date="2013" name="Rice">
        <title>Improvement of the Oryza sativa Nipponbare reference genome using next generation sequence and optical map data.</title>
        <authorList>
            <person name="Kawahara Y."/>
            <person name="de la Bastide M."/>
            <person name="Hamilton J.P."/>
            <person name="Kanamori H."/>
            <person name="McCombie W.R."/>
            <person name="Ouyang S."/>
            <person name="Schwartz D.C."/>
            <person name="Tanaka T."/>
            <person name="Wu J."/>
            <person name="Zhou S."/>
            <person name="Childs K.L."/>
            <person name="Davidson R.M."/>
            <person name="Lin H."/>
            <person name="Quesada-Ocampo L."/>
            <person name="Vaillancourt B."/>
            <person name="Sakai H."/>
            <person name="Lee S.S."/>
            <person name="Kim J."/>
            <person name="Numa H."/>
            <person name="Itoh T."/>
            <person name="Buell C.R."/>
            <person name="Matsumoto T."/>
        </authorList>
    </citation>
    <scope>NUCLEOTIDE SEQUENCE [LARGE SCALE GENOMIC DNA]</scope>
    <source>
        <strain evidence="3">cv. Nipponbare</strain>
    </source>
</reference>
<feature type="compositionally biased region" description="Basic residues" evidence="1">
    <location>
        <begin position="535"/>
        <end position="544"/>
    </location>
</feature>
<feature type="compositionally biased region" description="Basic and acidic residues" evidence="1">
    <location>
        <begin position="177"/>
        <end position="194"/>
    </location>
</feature>
<sequence>MERYHDGKDLDTSSYPLVAVCIDKDKNSQNALKWAIDTLVQKGQIIVLVHVNTKGTSGKWSGGRLRLQAADGPAHEGSLPHFPLLLHAQRHPVQGRAARRPRRGQVHHRVLRGRRHREARRRRHGEGRVQVQGRHPDHHLQGRAGLLHGVRHQQGEGVVGAELHPPGAARVAAPVADPEHGGRRGEARAGDGDGAHAAEVVVVVEGPRPPGDAQGGQLHPLAVRARPDGRCHAQVVRRPQPPLHAGLRRHLVRQLRPPQRRAQPRPGAPVRRLGRKLRPQLRDVAHAVGRRLLRRQRPHLLLPEQHLLLLLHRHGRRGDGDEEASAGAEADHGHVQHGVQGGAEREAEGDGAAAVEGGGGAEDARREADGGVGDGADRAGEGQGEGRHGRRGGVAADRRARGAEADHRGEEAPQGGRGPQEPRRRRRRHVARDPLPPLQHRGDRARHRSFQRRAQDRRGRLRPGVQGPPRPHGGRHQGAPPRRGAGEVAVPARGGGAQLHPPPEHGAPPRRLPGVRLPRVRVHGERQPRRLPVPARRRRRRRRRAGDPVAAPVPHRRGDRHGPPVPPPDEAGAAGAPRPQARQHPPRPQLRQQDQRRRAGAARAAERRRQRDAVPDDVDGGDVLLHRPGVPADGDARRQVGRVLAGRDAAPDHHGQAADGAHPPRRPRHGARRARRHARPGRPRLARRGGAVPRRDGAPLLRAPPQGQARPRLRRAPGAQPASRARRGQHAVLRRHQRRRWRRLVQLVPPQHPLALTSSSNWTNLSSSPKFFQFRGILRFLRKYFEVPKFYINFFYTEILPPSKRKKRIWI</sequence>
<name>A0A0P0WTL2_ORYSJ</name>
<reference evidence="3" key="1">
    <citation type="journal article" date="2005" name="Nature">
        <title>The map-based sequence of the rice genome.</title>
        <authorList>
            <consortium name="International rice genome sequencing project (IRGSP)"/>
            <person name="Matsumoto T."/>
            <person name="Wu J."/>
            <person name="Kanamori H."/>
            <person name="Katayose Y."/>
            <person name="Fujisawa M."/>
            <person name="Namiki N."/>
            <person name="Mizuno H."/>
            <person name="Yamamoto K."/>
            <person name="Antonio B.A."/>
            <person name="Baba T."/>
            <person name="Sakata K."/>
            <person name="Nagamura Y."/>
            <person name="Aoki H."/>
            <person name="Arikawa K."/>
            <person name="Arita K."/>
            <person name="Bito T."/>
            <person name="Chiden Y."/>
            <person name="Fujitsuka N."/>
            <person name="Fukunaka R."/>
            <person name="Hamada M."/>
            <person name="Harada C."/>
            <person name="Hayashi A."/>
            <person name="Hijishita S."/>
            <person name="Honda M."/>
            <person name="Hosokawa S."/>
            <person name="Ichikawa Y."/>
            <person name="Idonuma A."/>
            <person name="Iijima M."/>
            <person name="Ikeda M."/>
            <person name="Ikeno M."/>
            <person name="Ito K."/>
            <person name="Ito S."/>
            <person name="Ito T."/>
            <person name="Ito Y."/>
            <person name="Ito Y."/>
            <person name="Iwabuchi A."/>
            <person name="Kamiya K."/>
            <person name="Karasawa W."/>
            <person name="Kurita K."/>
            <person name="Katagiri S."/>
            <person name="Kikuta A."/>
            <person name="Kobayashi H."/>
            <person name="Kobayashi N."/>
            <person name="Machita K."/>
            <person name="Maehara T."/>
            <person name="Masukawa M."/>
            <person name="Mizubayashi T."/>
            <person name="Mukai Y."/>
            <person name="Nagasaki H."/>
            <person name="Nagata Y."/>
            <person name="Naito S."/>
            <person name="Nakashima M."/>
            <person name="Nakama Y."/>
            <person name="Nakamichi Y."/>
            <person name="Nakamura M."/>
            <person name="Meguro A."/>
            <person name="Negishi M."/>
            <person name="Ohta I."/>
            <person name="Ohta T."/>
            <person name="Okamoto M."/>
            <person name="Ono N."/>
            <person name="Saji S."/>
            <person name="Sakaguchi M."/>
            <person name="Sakai K."/>
            <person name="Shibata M."/>
            <person name="Shimokawa T."/>
            <person name="Song J."/>
            <person name="Takazaki Y."/>
            <person name="Terasawa K."/>
            <person name="Tsugane M."/>
            <person name="Tsuji K."/>
            <person name="Ueda S."/>
            <person name="Waki K."/>
            <person name="Yamagata H."/>
            <person name="Yamamoto M."/>
            <person name="Yamamoto S."/>
            <person name="Yamane H."/>
            <person name="Yoshiki S."/>
            <person name="Yoshihara R."/>
            <person name="Yukawa K."/>
            <person name="Zhong H."/>
            <person name="Yano M."/>
            <person name="Yuan Q."/>
            <person name="Ouyang S."/>
            <person name="Liu J."/>
            <person name="Jones K.M."/>
            <person name="Gansberger K."/>
            <person name="Moffat K."/>
            <person name="Hill J."/>
            <person name="Bera J."/>
            <person name="Fadrosh D."/>
            <person name="Jin S."/>
            <person name="Johri S."/>
            <person name="Kim M."/>
            <person name="Overton L."/>
            <person name="Reardon M."/>
            <person name="Tsitrin T."/>
            <person name="Vuong H."/>
            <person name="Weaver B."/>
            <person name="Ciecko A."/>
            <person name="Tallon L."/>
            <person name="Jackson J."/>
            <person name="Pai G."/>
            <person name="Aken S.V."/>
            <person name="Utterback T."/>
            <person name="Reidmuller S."/>
            <person name="Feldblyum T."/>
            <person name="Hsiao J."/>
            <person name="Zismann V."/>
            <person name="Iobst S."/>
            <person name="de Vazeille A.R."/>
            <person name="Buell C.R."/>
            <person name="Ying K."/>
            <person name="Li Y."/>
            <person name="Lu T."/>
            <person name="Huang Y."/>
            <person name="Zhao Q."/>
            <person name="Feng Q."/>
            <person name="Zhang L."/>
            <person name="Zhu J."/>
            <person name="Weng Q."/>
            <person name="Mu J."/>
            <person name="Lu Y."/>
            <person name="Fan D."/>
            <person name="Liu Y."/>
            <person name="Guan J."/>
            <person name="Zhang Y."/>
            <person name="Yu S."/>
            <person name="Liu X."/>
            <person name="Zhang Y."/>
            <person name="Hong G."/>
            <person name="Han B."/>
            <person name="Choisne N."/>
            <person name="Demange N."/>
            <person name="Orjeda G."/>
            <person name="Samain S."/>
            <person name="Cattolico L."/>
            <person name="Pelletier E."/>
            <person name="Couloux A."/>
            <person name="Segurens B."/>
            <person name="Wincker P."/>
            <person name="D'Hont A."/>
            <person name="Scarpelli C."/>
            <person name="Weissenbach J."/>
            <person name="Salanoubat M."/>
            <person name="Quetier F."/>
            <person name="Yu Y."/>
            <person name="Kim H.R."/>
            <person name="Rambo T."/>
            <person name="Currie J."/>
            <person name="Collura K."/>
            <person name="Luo M."/>
            <person name="Yang T."/>
            <person name="Ammiraju J.S.S."/>
            <person name="Engler F."/>
            <person name="Soderlund C."/>
            <person name="Wing R.A."/>
            <person name="Palmer L.E."/>
            <person name="de la Bastide M."/>
            <person name="Spiegel L."/>
            <person name="Nascimento L."/>
            <person name="Zutavern T."/>
            <person name="O'Shaughnessy A."/>
            <person name="Dike S."/>
            <person name="Dedhia N."/>
            <person name="Preston R."/>
            <person name="Balija V."/>
            <person name="McCombie W.R."/>
            <person name="Chow T."/>
            <person name="Chen H."/>
            <person name="Chung M."/>
            <person name="Chen C."/>
            <person name="Shaw J."/>
            <person name="Wu H."/>
            <person name="Hsiao K."/>
            <person name="Chao Y."/>
            <person name="Chu M."/>
            <person name="Cheng C."/>
            <person name="Hour A."/>
            <person name="Lee P."/>
            <person name="Lin S."/>
            <person name="Lin Y."/>
            <person name="Liou J."/>
            <person name="Liu S."/>
            <person name="Hsing Y."/>
            <person name="Raghuvanshi S."/>
            <person name="Mohanty A."/>
            <person name="Bharti A.K."/>
            <person name="Gaur A."/>
            <person name="Gupta V."/>
            <person name="Kumar D."/>
            <person name="Ravi V."/>
            <person name="Vij S."/>
            <person name="Kapur A."/>
            <person name="Khurana P."/>
            <person name="Khurana P."/>
            <person name="Khurana J.P."/>
            <person name="Tyagi A.K."/>
            <person name="Gaikwad K."/>
            <person name="Singh A."/>
            <person name="Dalal V."/>
            <person name="Srivastava S."/>
            <person name="Dixit A."/>
            <person name="Pal A.K."/>
            <person name="Ghazi I.A."/>
            <person name="Yadav M."/>
            <person name="Pandit A."/>
            <person name="Bhargava A."/>
            <person name="Sureshbabu K."/>
            <person name="Batra K."/>
            <person name="Sharma T.R."/>
            <person name="Mohapatra T."/>
            <person name="Singh N.K."/>
            <person name="Messing J."/>
            <person name="Nelson A.B."/>
            <person name="Fuks G."/>
            <person name="Kavchok S."/>
            <person name="Keizer G."/>
            <person name="Linton E."/>
            <person name="Llaca V."/>
            <person name="Song R."/>
            <person name="Tanyolac B."/>
            <person name="Young S."/>
            <person name="Ho-Il K."/>
            <person name="Hahn J.H."/>
            <person name="Sangsakoo G."/>
            <person name="Vanavichit A."/>
            <person name="de Mattos Luiz.A.T."/>
            <person name="Zimmer P.D."/>
            <person name="Malone G."/>
            <person name="Dellagostin O."/>
            <person name="de Oliveira A.C."/>
            <person name="Bevan M."/>
            <person name="Bancroft I."/>
            <person name="Minx P."/>
            <person name="Cordum H."/>
            <person name="Wilson R."/>
            <person name="Cheng Z."/>
            <person name="Jin W."/>
            <person name="Jiang J."/>
            <person name="Leong S.A."/>
            <person name="Iwama H."/>
            <person name="Gojobori T."/>
            <person name="Itoh T."/>
            <person name="Niimura Y."/>
            <person name="Fujii Y."/>
            <person name="Habara T."/>
            <person name="Sakai H."/>
            <person name="Sato Y."/>
            <person name="Wilson G."/>
            <person name="Kumar K."/>
            <person name="McCouch S."/>
            <person name="Juretic N."/>
            <person name="Hoen D."/>
            <person name="Wright S."/>
            <person name="Bruskiewich R."/>
            <person name="Bureau T."/>
            <person name="Miyao A."/>
            <person name="Hirochika H."/>
            <person name="Nishikawa T."/>
            <person name="Kadowaki K."/>
            <person name="Sugiura M."/>
            <person name="Burr B."/>
            <person name="Sasaki T."/>
        </authorList>
    </citation>
    <scope>NUCLEOTIDE SEQUENCE [LARGE SCALE GENOMIC DNA]</scope>
    <source>
        <strain evidence="3">cv. Nipponbare</strain>
    </source>
</reference>
<feature type="compositionally biased region" description="Basic residues" evidence="1">
    <location>
        <begin position="663"/>
        <end position="687"/>
    </location>
</feature>
<dbReference type="OMA" id="DGRCHAQ"/>
<feature type="compositionally biased region" description="Basic residues" evidence="1">
    <location>
        <begin position="724"/>
        <end position="736"/>
    </location>
</feature>
<dbReference type="AlphaFoldDB" id="A0A0P0WTL2"/>
<dbReference type="PaxDb" id="39947-A0A0P0WTL2"/>
<feature type="region of interest" description="Disordered" evidence="1">
    <location>
        <begin position="173"/>
        <end position="194"/>
    </location>
</feature>
<feature type="compositionally biased region" description="Basic and acidic residues" evidence="1">
    <location>
        <begin position="604"/>
        <end position="614"/>
    </location>
</feature>
<keyword evidence="3" id="KW-1185">Reference proteome</keyword>
<feature type="compositionally biased region" description="Low complexity" evidence="1">
    <location>
        <begin position="570"/>
        <end position="583"/>
    </location>
</feature>
<accession>A0A0P0WTL2</accession>
<dbReference type="eggNOG" id="KOG1187">
    <property type="taxonomic scope" value="Eukaryota"/>
</dbReference>
<feature type="region of interest" description="Disordered" evidence="1">
    <location>
        <begin position="94"/>
        <end position="141"/>
    </location>
</feature>
<dbReference type="InParanoid" id="A0A0P0WTL2"/>
<evidence type="ECO:0000313" key="2">
    <source>
        <dbReference type="EMBL" id="BAS96576.1"/>
    </source>
</evidence>
<dbReference type="STRING" id="39947.A0A0P0WTL2"/>
<evidence type="ECO:0000256" key="1">
    <source>
        <dbReference type="SAM" id="MobiDB-lite"/>
    </source>
</evidence>
<dbReference type="FunCoup" id="A0A0P0WTL2">
    <property type="interactions" value="331"/>
</dbReference>
<gene>
    <name evidence="2" type="ordered locus">Os06g0191900</name>
    <name evidence="2" type="ORF">OSNPB_060191900</name>
</gene>
<proteinExistence type="predicted"/>
<organism evidence="2 3">
    <name type="scientific">Oryza sativa subsp. japonica</name>
    <name type="common">Rice</name>
    <dbReference type="NCBI Taxonomy" id="39947"/>
    <lineage>
        <taxon>Eukaryota</taxon>
        <taxon>Viridiplantae</taxon>
        <taxon>Streptophyta</taxon>
        <taxon>Embryophyta</taxon>
        <taxon>Tracheophyta</taxon>
        <taxon>Spermatophyta</taxon>
        <taxon>Magnoliopsida</taxon>
        <taxon>Liliopsida</taxon>
        <taxon>Poales</taxon>
        <taxon>Poaceae</taxon>
        <taxon>BOP clade</taxon>
        <taxon>Oryzoideae</taxon>
        <taxon>Oryzeae</taxon>
        <taxon>Oryzinae</taxon>
        <taxon>Oryza</taxon>
        <taxon>Oryza sativa</taxon>
    </lineage>
</organism>